<evidence type="ECO:0000313" key="2">
    <source>
        <dbReference type="EMBL" id="VFR01684.1"/>
    </source>
</evidence>
<dbReference type="InterPro" id="IPR050796">
    <property type="entry name" value="SCF_F-box_component"/>
</dbReference>
<dbReference type="PANTHER" id="PTHR31672:SF11">
    <property type="entry name" value="F-BOX PROTEIN CPR1-LIKE ISOFORM X2"/>
    <property type="match status" value="1"/>
</dbReference>
<dbReference type="AlphaFoldDB" id="A0A484NKT6"/>
<protein>
    <recommendedName>
        <fullName evidence="1">F-box associated beta-propeller type 3 domain-containing protein</fullName>
    </recommendedName>
</protein>
<proteinExistence type="predicted"/>
<accession>A0A484NKT6</accession>
<dbReference type="SUPFAM" id="SSF81383">
    <property type="entry name" value="F-box domain"/>
    <property type="match status" value="1"/>
</dbReference>
<dbReference type="Proteomes" id="UP000595140">
    <property type="component" value="Unassembled WGS sequence"/>
</dbReference>
<keyword evidence="3" id="KW-1185">Reference proteome</keyword>
<organism evidence="2 3">
    <name type="scientific">Cuscuta campestris</name>
    <dbReference type="NCBI Taxonomy" id="132261"/>
    <lineage>
        <taxon>Eukaryota</taxon>
        <taxon>Viridiplantae</taxon>
        <taxon>Streptophyta</taxon>
        <taxon>Embryophyta</taxon>
        <taxon>Tracheophyta</taxon>
        <taxon>Spermatophyta</taxon>
        <taxon>Magnoliopsida</taxon>
        <taxon>eudicotyledons</taxon>
        <taxon>Gunneridae</taxon>
        <taxon>Pentapetalae</taxon>
        <taxon>asterids</taxon>
        <taxon>lamiids</taxon>
        <taxon>Solanales</taxon>
        <taxon>Convolvulaceae</taxon>
        <taxon>Cuscuteae</taxon>
        <taxon>Cuscuta</taxon>
        <taxon>Cuscuta subgen. Grammica</taxon>
        <taxon>Cuscuta sect. Cleistogrammica</taxon>
    </lineage>
</organism>
<reference evidence="2 3" key="1">
    <citation type="submission" date="2018-04" db="EMBL/GenBank/DDBJ databases">
        <authorList>
            <person name="Vogel A."/>
        </authorList>
    </citation>
    <scope>NUCLEOTIDE SEQUENCE [LARGE SCALE GENOMIC DNA]</scope>
</reference>
<dbReference type="EMBL" id="OOIL02006791">
    <property type="protein sequence ID" value="VFR01684.1"/>
    <property type="molecule type" value="Genomic_DNA"/>
</dbReference>
<dbReference type="CDD" id="cd09917">
    <property type="entry name" value="F-box_SF"/>
    <property type="match status" value="1"/>
</dbReference>
<feature type="domain" description="F-box associated beta-propeller type 3" evidence="1">
    <location>
        <begin position="157"/>
        <end position="393"/>
    </location>
</feature>
<dbReference type="Pfam" id="PF08268">
    <property type="entry name" value="FBA_3"/>
    <property type="match status" value="1"/>
</dbReference>
<evidence type="ECO:0000313" key="3">
    <source>
        <dbReference type="Proteomes" id="UP000595140"/>
    </source>
</evidence>
<name>A0A484NKT6_9ASTE</name>
<gene>
    <name evidence="2" type="ORF">CCAM_LOCUS43459</name>
</gene>
<dbReference type="InterPro" id="IPR013187">
    <property type="entry name" value="F-box-assoc_dom_typ3"/>
</dbReference>
<dbReference type="InterPro" id="IPR036047">
    <property type="entry name" value="F-box-like_dom_sf"/>
</dbReference>
<dbReference type="NCBIfam" id="TIGR01640">
    <property type="entry name" value="F_box_assoc_1"/>
    <property type="match status" value="1"/>
</dbReference>
<dbReference type="InterPro" id="IPR017451">
    <property type="entry name" value="F-box-assoc_interact_dom"/>
</dbReference>
<dbReference type="PANTHER" id="PTHR31672">
    <property type="entry name" value="BNACNNG10540D PROTEIN"/>
    <property type="match status" value="1"/>
</dbReference>
<evidence type="ECO:0000259" key="1">
    <source>
        <dbReference type="Pfam" id="PF08268"/>
    </source>
</evidence>
<sequence>MTIQVLNQEMANEPVMVKQNFVEIGNKALFTANARRRWIFGLDENQRFIWVDRCEECTKRDEKSEAAIACTRSWCVLTRHKHKLSKNDSDTANITFPRASLPEHLIFRILTFLPAHVLHNVAIHVCWSWYRLVKTPIFARDNLIRSPSFLSFNTYTWCEVPSELHLQTNSNHSHGSKLQITRSSLPLCCKVLATCNGLILAKTGSYSEFALHLANPVTGENTSNFPKLPEIPAIQALWLPNVGYSNGHVAGISYIPSLDAYKVVLFPCHFIQPVLVLTLGTDAAWRFVDTTTAKVNGSLRLYLHEMHFPISIDGYIYWTNNFYPSSVLVFEAESEKLFYIPSPTKKMISSFLMSNHGNGWLGVAEFEGLSNVQIWALTNVELREWTKMFTITTRMGSLFPRYRGAFNKFHGLRMAQLIHCSTSGEVTLVYFATNKMALYWRDVTTGAYEAAVHNRSDGLYFYSRVESLISPKSIPSATH</sequence>
<dbReference type="Gene3D" id="1.20.1280.50">
    <property type="match status" value="1"/>
</dbReference>